<protein>
    <recommendedName>
        <fullName evidence="2">DUF7745 domain-containing protein</fullName>
    </recommendedName>
</protein>
<evidence type="ECO:0000259" key="2">
    <source>
        <dbReference type="Pfam" id="PF24924"/>
    </source>
</evidence>
<dbReference type="Pfam" id="PF24924">
    <property type="entry name" value="DUF7745"/>
    <property type="match status" value="1"/>
</dbReference>
<feature type="domain" description="DUF7745" evidence="2">
    <location>
        <begin position="28"/>
        <end position="87"/>
    </location>
</feature>
<evidence type="ECO:0000313" key="4">
    <source>
        <dbReference type="Proteomes" id="UP000828251"/>
    </source>
</evidence>
<reference evidence="3 4" key="1">
    <citation type="journal article" date="2021" name="Plant Biotechnol. J.">
        <title>Multi-omics assisted identification of the key and species-specific regulatory components of drought-tolerant mechanisms in Gossypium stocksii.</title>
        <authorList>
            <person name="Yu D."/>
            <person name="Ke L."/>
            <person name="Zhang D."/>
            <person name="Wu Y."/>
            <person name="Sun Y."/>
            <person name="Mei J."/>
            <person name="Sun J."/>
            <person name="Sun Y."/>
        </authorList>
    </citation>
    <scope>NUCLEOTIDE SEQUENCE [LARGE SCALE GENOMIC DNA]</scope>
    <source>
        <strain evidence="4">cv. E1</strain>
        <tissue evidence="3">Leaf</tissue>
    </source>
</reference>
<name>A0A9D3W3Z6_9ROSI</name>
<gene>
    <name evidence="3" type="ORF">J1N35_011620</name>
</gene>
<dbReference type="EMBL" id="JAIQCV010000004">
    <property type="protein sequence ID" value="KAH1107852.1"/>
    <property type="molecule type" value="Genomic_DNA"/>
</dbReference>
<proteinExistence type="predicted"/>
<dbReference type="Proteomes" id="UP000828251">
    <property type="component" value="Unassembled WGS sequence"/>
</dbReference>
<dbReference type="AlphaFoldDB" id="A0A9D3W3Z6"/>
<dbReference type="PANTHER" id="PTHR48200:SF1">
    <property type="entry name" value="AMINOTRANSFERASE-LIKE PLANT MOBILE DOMAIN-CONTAINING PROTEIN"/>
    <property type="match status" value="1"/>
</dbReference>
<keyword evidence="1" id="KW-0175">Coiled coil</keyword>
<evidence type="ECO:0000313" key="3">
    <source>
        <dbReference type="EMBL" id="KAH1107852.1"/>
    </source>
</evidence>
<feature type="coiled-coil region" evidence="1">
    <location>
        <begin position="116"/>
        <end position="204"/>
    </location>
</feature>
<accession>A0A9D3W3Z6</accession>
<organism evidence="3 4">
    <name type="scientific">Gossypium stocksii</name>
    <dbReference type="NCBI Taxonomy" id="47602"/>
    <lineage>
        <taxon>Eukaryota</taxon>
        <taxon>Viridiplantae</taxon>
        <taxon>Streptophyta</taxon>
        <taxon>Embryophyta</taxon>
        <taxon>Tracheophyta</taxon>
        <taxon>Spermatophyta</taxon>
        <taxon>Magnoliopsida</taxon>
        <taxon>eudicotyledons</taxon>
        <taxon>Gunneridae</taxon>
        <taxon>Pentapetalae</taxon>
        <taxon>rosids</taxon>
        <taxon>malvids</taxon>
        <taxon>Malvales</taxon>
        <taxon>Malvaceae</taxon>
        <taxon>Malvoideae</taxon>
        <taxon>Gossypium</taxon>
    </lineage>
</organism>
<keyword evidence="4" id="KW-1185">Reference proteome</keyword>
<dbReference type="PANTHER" id="PTHR48200">
    <property type="entry name" value="PROTEIN, PUTATIVE-RELATED"/>
    <property type="match status" value="1"/>
</dbReference>
<sequence>MEKVSYRVFSENYSPLKELVATLRRGDISKEKWMAILQNLQVEDVEWRAPWMIPDEILYWYGNFDWVPLLGMWGAVGYGPLLVLRQFRSRQFIPVTEENTRTDQWEKKFHDTRVREDALKKSLLESQNEKERLRARMAELEKSLDQHRSRNSVIELKASLIKIEELKGRIEEFETALQNCELWVELLEANNEHWKEKLYRSQDQFRNRDYVIGEALAQSQIEAES</sequence>
<evidence type="ECO:0000256" key="1">
    <source>
        <dbReference type="SAM" id="Coils"/>
    </source>
</evidence>
<comment type="caution">
    <text evidence="3">The sequence shown here is derived from an EMBL/GenBank/DDBJ whole genome shotgun (WGS) entry which is preliminary data.</text>
</comment>
<dbReference type="InterPro" id="IPR056647">
    <property type="entry name" value="DUF7745"/>
</dbReference>